<dbReference type="EMBL" id="CP114014">
    <property type="protein sequence ID" value="XAY05998.1"/>
    <property type="molecule type" value="Genomic_DNA"/>
</dbReference>
<protein>
    <recommendedName>
        <fullName evidence="2">DUF3806 domain-containing protein</fullName>
    </recommendedName>
</protein>
<organism evidence="1">
    <name type="scientific">Paraconexibacter sp. AEG42_29</name>
    <dbReference type="NCBI Taxonomy" id="2997339"/>
    <lineage>
        <taxon>Bacteria</taxon>
        <taxon>Bacillati</taxon>
        <taxon>Actinomycetota</taxon>
        <taxon>Thermoleophilia</taxon>
        <taxon>Solirubrobacterales</taxon>
        <taxon>Paraconexibacteraceae</taxon>
        <taxon>Paraconexibacter</taxon>
    </lineage>
</organism>
<evidence type="ECO:0000313" key="1">
    <source>
        <dbReference type="EMBL" id="XAY05998.1"/>
    </source>
</evidence>
<dbReference type="AlphaFoldDB" id="A0AAU7AWJ2"/>
<sequence>MIINWDEWTAFEDAPGRPLAEVDRATAQRYFATLMAARRARRDHLLALLALNGVQISTDNAGLQRLNDWYRAHVQGSEPDLLEDRWYAVGLDVGLFLGEAMIERAPTLEWRVFTGVAHDVSYQRPVVMGFERARNRQYNVDPEFLVSIHGRRIVAGDDEPADYFVALVDAAVARR</sequence>
<accession>A0AAU7AWJ2</accession>
<dbReference type="KEGG" id="parq:DSM112329_02859"/>
<reference evidence="1" key="1">
    <citation type="submission" date="2022-12" db="EMBL/GenBank/DDBJ databases">
        <title>Paraconexibacter alkalitolerans sp. nov. and Baekduia alba sp. nov., isolated from soil and emended description of the genera Paraconexibacter (Chun et al., 2020) and Baekduia (An et al., 2020).</title>
        <authorList>
            <person name="Vieira S."/>
            <person name="Huber K.J."/>
            <person name="Geppert A."/>
            <person name="Wolf J."/>
            <person name="Neumann-Schaal M."/>
            <person name="Muesken M."/>
            <person name="Overmann J."/>
        </authorList>
    </citation>
    <scope>NUCLEOTIDE SEQUENCE</scope>
    <source>
        <strain evidence="1">AEG42_29</strain>
    </source>
</reference>
<gene>
    <name evidence="1" type="ORF">DSM112329_02859</name>
</gene>
<dbReference type="RefSeq" id="WP_354697233.1">
    <property type="nucleotide sequence ID" value="NZ_CP114014.1"/>
</dbReference>
<evidence type="ECO:0008006" key="2">
    <source>
        <dbReference type="Google" id="ProtNLM"/>
    </source>
</evidence>
<proteinExistence type="predicted"/>
<name>A0AAU7AWJ2_9ACTN</name>